<keyword evidence="2 8" id="KW-0813">Transport</keyword>
<feature type="compositionally biased region" description="Basic residues" evidence="9">
    <location>
        <begin position="520"/>
        <end position="531"/>
    </location>
</feature>
<keyword evidence="7 8" id="KW-0407">Ion channel</keyword>
<feature type="region of interest" description="Disordered" evidence="9">
    <location>
        <begin position="219"/>
        <end position="265"/>
    </location>
</feature>
<dbReference type="InterPro" id="IPR003280">
    <property type="entry name" value="2pore_dom_K_chnl"/>
</dbReference>
<feature type="compositionally biased region" description="Polar residues" evidence="9">
    <location>
        <begin position="384"/>
        <end position="393"/>
    </location>
</feature>
<evidence type="ECO:0000256" key="6">
    <source>
        <dbReference type="ARBA" id="ARBA00023136"/>
    </source>
</evidence>
<evidence type="ECO:0000256" key="8">
    <source>
        <dbReference type="RuleBase" id="RU003857"/>
    </source>
</evidence>
<evidence type="ECO:0000256" key="1">
    <source>
        <dbReference type="ARBA" id="ARBA00004141"/>
    </source>
</evidence>
<feature type="domain" description="Potassium channel" evidence="11">
    <location>
        <begin position="592"/>
        <end position="669"/>
    </location>
</feature>
<dbReference type="InterPro" id="IPR013099">
    <property type="entry name" value="K_chnl_dom"/>
</dbReference>
<evidence type="ECO:0000256" key="7">
    <source>
        <dbReference type="ARBA" id="ARBA00023303"/>
    </source>
</evidence>
<feature type="transmembrane region" description="Helical" evidence="10">
    <location>
        <begin position="616"/>
        <end position="637"/>
    </location>
</feature>
<dbReference type="PANTHER" id="PTHR11003:SF334">
    <property type="entry name" value="FI03418P"/>
    <property type="match status" value="1"/>
</dbReference>
<feature type="compositionally biased region" description="Basic and acidic residues" evidence="9">
    <location>
        <begin position="317"/>
        <end position="333"/>
    </location>
</feature>
<sequence>MSTRRAGPPQGLPMSAQLPLPYENEKKQRSKCMSFVCCMWKVFTCIFSHVTLVAMVVAYCFLGAVTFEHLEAENERNVKRGISSIRVNLTDAIWKMTNDKPVLHQHNWTEAAVIHLQSFEKEILSAMKKDGWDGIEDVDQIQWTFFGALFYSIIVITTIGYGHIAPKTHMGKISTIFYAILGIPLMLLCLSNIGDIMASSFRFLYWRVCCYVCTREPKRSNSKRSRSGRSGTIRQGRSSMRSQPAGTSIRRSVRNSQRSADSGFDPYYDPAMAHAYSDADFRYNDGDYYPDGMPRQQLQQQMNGPGSPRYSSGHGGLGRDRFRDRVTIDRERGGPPGAGGYQDQGGDRYGDDEYISTPQQMKRQMRGESMGRELAGQMGPPPRGSQNSRNSDGNYPPVAYRNNMQKSPAMRAQSLDRRMFRRDPQMVDFDEEGGPGGKTPILCNKYALEDMDEQQQQQRGSPRGRGGPGGDGFHDGRGPMNPRSQSMPRQSRYGDRLMPDRLPYYNEDNEMMEMNAAARKPSHPSTGRRRERPVPAPSPRIMSPMGFAVHRQARHLQNVIDDSSLYDDEWDSGDLPPSSVVRPVPIWLCVFLVVSYIIAGAFMFSKWEEWSFLDSAYFCFITLTTIGFGDFVPAQGVKNDSEISIALCSLYLLFGIALLAMSFNLVQEEVISNVKSVARRLGILKEEEMDD</sequence>
<keyword evidence="6 10" id="KW-0472">Membrane</keyword>
<evidence type="ECO:0000259" key="11">
    <source>
        <dbReference type="Pfam" id="PF07885"/>
    </source>
</evidence>
<feature type="transmembrane region" description="Helical" evidence="10">
    <location>
        <begin position="584"/>
        <end position="604"/>
    </location>
</feature>
<keyword evidence="4 10" id="KW-1133">Transmembrane helix</keyword>
<evidence type="ECO:0000256" key="5">
    <source>
        <dbReference type="ARBA" id="ARBA00023065"/>
    </source>
</evidence>
<proteinExistence type="inferred from homology"/>
<keyword evidence="5 8" id="KW-0406">Ion transport</keyword>
<dbReference type="Pfam" id="PF07885">
    <property type="entry name" value="Ion_trans_2"/>
    <property type="match status" value="2"/>
</dbReference>
<dbReference type="GO" id="GO:0030322">
    <property type="term" value="P:stabilization of membrane potential"/>
    <property type="evidence" value="ECO:0007669"/>
    <property type="project" value="TreeGrafter"/>
</dbReference>
<feature type="region of interest" description="Disordered" evidence="9">
    <location>
        <begin position="517"/>
        <end position="542"/>
    </location>
</feature>
<feature type="transmembrane region" description="Helical" evidence="10">
    <location>
        <begin position="176"/>
        <end position="194"/>
    </location>
</feature>
<feature type="transmembrane region" description="Helical" evidence="10">
    <location>
        <begin position="643"/>
        <end position="666"/>
    </location>
</feature>
<comment type="subcellular location">
    <subcellularLocation>
        <location evidence="1">Membrane</location>
        <topology evidence="1">Multi-pass membrane protein</topology>
    </subcellularLocation>
</comment>
<feature type="region of interest" description="Disordered" evidence="9">
    <location>
        <begin position="451"/>
        <end position="502"/>
    </location>
</feature>
<evidence type="ECO:0000256" key="4">
    <source>
        <dbReference type="ARBA" id="ARBA00022989"/>
    </source>
</evidence>
<dbReference type="EMBL" id="HBUE01060637">
    <property type="protein sequence ID" value="CAG6468444.1"/>
    <property type="molecule type" value="Transcribed_RNA"/>
</dbReference>
<protein>
    <submittedName>
        <fullName evidence="12">Potassium channel subfamily K member 9</fullName>
    </submittedName>
</protein>
<feature type="compositionally biased region" description="Low complexity" evidence="9">
    <location>
        <begin position="228"/>
        <end position="239"/>
    </location>
</feature>
<evidence type="ECO:0000256" key="10">
    <source>
        <dbReference type="SAM" id="Phobius"/>
    </source>
</evidence>
<evidence type="ECO:0000256" key="3">
    <source>
        <dbReference type="ARBA" id="ARBA00022692"/>
    </source>
</evidence>
<organism evidence="12">
    <name type="scientific">Culex pipiens</name>
    <name type="common">House mosquito</name>
    <dbReference type="NCBI Taxonomy" id="7175"/>
    <lineage>
        <taxon>Eukaryota</taxon>
        <taxon>Metazoa</taxon>
        <taxon>Ecdysozoa</taxon>
        <taxon>Arthropoda</taxon>
        <taxon>Hexapoda</taxon>
        <taxon>Insecta</taxon>
        <taxon>Pterygota</taxon>
        <taxon>Neoptera</taxon>
        <taxon>Endopterygota</taxon>
        <taxon>Diptera</taxon>
        <taxon>Nematocera</taxon>
        <taxon>Culicoidea</taxon>
        <taxon>Culicidae</taxon>
        <taxon>Culicinae</taxon>
        <taxon>Culicini</taxon>
        <taxon>Culex</taxon>
        <taxon>Culex</taxon>
    </lineage>
</organism>
<feature type="region of interest" description="Disordered" evidence="9">
    <location>
        <begin position="286"/>
        <end position="420"/>
    </location>
</feature>
<dbReference type="Gene3D" id="1.10.287.70">
    <property type="match status" value="2"/>
</dbReference>
<dbReference type="SUPFAM" id="SSF81324">
    <property type="entry name" value="Voltage-gated potassium channels"/>
    <property type="match status" value="2"/>
</dbReference>
<comment type="similarity">
    <text evidence="8">Belongs to the two pore domain potassium channel (TC 1.A.1.8) family.</text>
</comment>
<dbReference type="EMBL" id="HBUE01060629">
    <property type="protein sequence ID" value="CAG6468440.1"/>
    <property type="molecule type" value="Transcribed_RNA"/>
</dbReference>
<dbReference type="EMBL" id="HBUE01060631">
    <property type="protein sequence ID" value="CAG6468442.1"/>
    <property type="molecule type" value="Transcribed_RNA"/>
</dbReference>
<dbReference type="AlphaFoldDB" id="A0A8D8B5D1"/>
<feature type="transmembrane region" description="Helical" evidence="10">
    <location>
        <begin position="35"/>
        <end position="65"/>
    </location>
</feature>
<reference evidence="12" key="1">
    <citation type="submission" date="2021-05" db="EMBL/GenBank/DDBJ databases">
        <authorList>
            <person name="Alioto T."/>
            <person name="Alioto T."/>
            <person name="Gomez Garrido J."/>
        </authorList>
    </citation>
    <scope>NUCLEOTIDE SEQUENCE</scope>
</reference>
<dbReference type="GO" id="GO:0022841">
    <property type="term" value="F:potassium ion leak channel activity"/>
    <property type="evidence" value="ECO:0007669"/>
    <property type="project" value="TreeGrafter"/>
</dbReference>
<feature type="domain" description="Potassium channel" evidence="11">
    <location>
        <begin position="142"/>
        <end position="197"/>
    </location>
</feature>
<feature type="compositionally biased region" description="Gly residues" evidence="9">
    <location>
        <begin position="334"/>
        <end position="343"/>
    </location>
</feature>
<dbReference type="GO" id="GO:0005886">
    <property type="term" value="C:plasma membrane"/>
    <property type="evidence" value="ECO:0007669"/>
    <property type="project" value="TreeGrafter"/>
</dbReference>
<keyword evidence="3 8" id="KW-0812">Transmembrane</keyword>
<evidence type="ECO:0000256" key="9">
    <source>
        <dbReference type="SAM" id="MobiDB-lite"/>
    </source>
</evidence>
<accession>A0A8D8B5D1</accession>
<feature type="transmembrane region" description="Helical" evidence="10">
    <location>
        <begin position="141"/>
        <end position="164"/>
    </location>
</feature>
<dbReference type="PANTHER" id="PTHR11003">
    <property type="entry name" value="POTASSIUM CHANNEL, SUBFAMILY K"/>
    <property type="match status" value="1"/>
</dbReference>
<dbReference type="EMBL" id="HBUE01060639">
    <property type="protein sequence ID" value="CAG6468445.1"/>
    <property type="molecule type" value="Transcribed_RNA"/>
</dbReference>
<name>A0A8D8B5D1_CULPI</name>
<feature type="compositionally biased region" description="Polar residues" evidence="9">
    <location>
        <begin position="240"/>
        <end position="260"/>
    </location>
</feature>
<dbReference type="GO" id="GO:0015271">
    <property type="term" value="F:outward rectifier potassium channel activity"/>
    <property type="evidence" value="ECO:0007669"/>
    <property type="project" value="TreeGrafter"/>
</dbReference>
<evidence type="ECO:0000256" key="2">
    <source>
        <dbReference type="ARBA" id="ARBA00022448"/>
    </source>
</evidence>
<dbReference type="PRINTS" id="PR01333">
    <property type="entry name" value="2POREKCHANEL"/>
</dbReference>
<evidence type="ECO:0000313" key="12">
    <source>
        <dbReference type="EMBL" id="CAG6468440.1"/>
    </source>
</evidence>